<keyword evidence="1" id="KW-0472">Membrane</keyword>
<organism evidence="2 3">
    <name type="scientific">Aureobasidium pullulans EXF-150</name>
    <dbReference type="NCBI Taxonomy" id="1043002"/>
    <lineage>
        <taxon>Eukaryota</taxon>
        <taxon>Fungi</taxon>
        <taxon>Dikarya</taxon>
        <taxon>Ascomycota</taxon>
        <taxon>Pezizomycotina</taxon>
        <taxon>Dothideomycetes</taxon>
        <taxon>Dothideomycetidae</taxon>
        <taxon>Dothideales</taxon>
        <taxon>Saccotheciaceae</taxon>
        <taxon>Aureobasidium</taxon>
    </lineage>
</organism>
<dbReference type="EMBL" id="KL584986">
    <property type="protein sequence ID" value="KEQ82631.1"/>
    <property type="molecule type" value="Genomic_DNA"/>
</dbReference>
<dbReference type="GeneID" id="40748091"/>
<evidence type="ECO:0000256" key="1">
    <source>
        <dbReference type="SAM" id="Phobius"/>
    </source>
</evidence>
<evidence type="ECO:0000313" key="3">
    <source>
        <dbReference type="Proteomes" id="UP000030706"/>
    </source>
</evidence>
<accession>A0A074Y706</accession>
<dbReference type="AlphaFoldDB" id="A0A074Y706"/>
<feature type="transmembrane region" description="Helical" evidence="1">
    <location>
        <begin position="20"/>
        <end position="41"/>
    </location>
</feature>
<dbReference type="Proteomes" id="UP000030706">
    <property type="component" value="Unassembled WGS sequence"/>
</dbReference>
<dbReference type="HOGENOM" id="CLU_2704418_0_0_1"/>
<proteinExistence type="predicted"/>
<sequence>MELFNFDEDTRRLQRSDDLWLFFALALPLTAVTLAIGWICVRKSKNQRKQDHNFDDSIHGIMLETIKTGGVRG</sequence>
<keyword evidence="1" id="KW-0812">Transmembrane</keyword>
<gene>
    <name evidence="2" type="ORF">M438DRAFT_346889</name>
</gene>
<dbReference type="RefSeq" id="XP_029758818.1">
    <property type="nucleotide sequence ID" value="XM_029905785.1"/>
</dbReference>
<keyword evidence="1" id="KW-1133">Transmembrane helix</keyword>
<keyword evidence="3" id="KW-1185">Reference proteome</keyword>
<protein>
    <submittedName>
        <fullName evidence="2">Uncharacterized protein</fullName>
    </submittedName>
</protein>
<name>A0A074Y706_AURPU</name>
<reference evidence="2 3" key="1">
    <citation type="journal article" date="2014" name="BMC Genomics">
        <title>Genome sequencing of four Aureobasidium pullulans varieties: biotechnological potential, stress tolerance, and description of new species.</title>
        <authorList>
            <person name="Gostin Ar C."/>
            <person name="Ohm R.A."/>
            <person name="Kogej T."/>
            <person name="Sonjak S."/>
            <person name="Turk M."/>
            <person name="Zajc J."/>
            <person name="Zalar P."/>
            <person name="Grube M."/>
            <person name="Sun H."/>
            <person name="Han J."/>
            <person name="Sharma A."/>
            <person name="Chiniquy J."/>
            <person name="Ngan C.Y."/>
            <person name="Lipzen A."/>
            <person name="Barry K."/>
            <person name="Grigoriev I.V."/>
            <person name="Gunde-Cimerman N."/>
        </authorList>
    </citation>
    <scope>NUCLEOTIDE SEQUENCE [LARGE SCALE GENOMIC DNA]</scope>
    <source>
        <strain evidence="2 3">EXF-150</strain>
    </source>
</reference>
<evidence type="ECO:0000313" key="2">
    <source>
        <dbReference type="EMBL" id="KEQ82631.1"/>
    </source>
</evidence>